<protein>
    <submittedName>
        <fullName evidence="2">Low-affinity cAMP phosphodiesterase</fullName>
    </submittedName>
</protein>
<accession>A0A167Y8X5</accession>
<dbReference type="PANTHER" id="PTHR28283:SF1">
    <property type="entry name" value="3',5'-CYCLIC-NUCLEOTIDE PHOSPHODIESTERASE 1"/>
    <property type="match status" value="1"/>
</dbReference>
<dbReference type="GO" id="GO:1902660">
    <property type="term" value="P:negative regulation of glucose mediated signaling pathway"/>
    <property type="evidence" value="ECO:0007669"/>
    <property type="project" value="TreeGrafter"/>
</dbReference>
<gene>
    <name evidence="2" type="ORF">AAP_03642</name>
</gene>
<dbReference type="EMBL" id="AZGZ01000015">
    <property type="protein sequence ID" value="KZZ91001.1"/>
    <property type="molecule type" value="Genomic_DNA"/>
</dbReference>
<dbReference type="InterPro" id="IPR000396">
    <property type="entry name" value="Pdiesterase2"/>
</dbReference>
<dbReference type="AlphaFoldDB" id="A0A167Y8X5"/>
<dbReference type="GO" id="GO:0004115">
    <property type="term" value="F:3',5'-cyclic-AMP phosphodiesterase activity"/>
    <property type="evidence" value="ECO:0007669"/>
    <property type="project" value="InterPro"/>
</dbReference>
<dbReference type="CDD" id="cd07735">
    <property type="entry name" value="class_II_PDE_MBL-fold"/>
    <property type="match status" value="1"/>
</dbReference>
<feature type="region of interest" description="Disordered" evidence="1">
    <location>
        <begin position="214"/>
        <end position="259"/>
    </location>
</feature>
<reference evidence="2 3" key="1">
    <citation type="journal article" date="2016" name="Genome Biol. Evol.">
        <title>Divergent and convergent evolution of fungal pathogenicity.</title>
        <authorList>
            <person name="Shang Y."/>
            <person name="Xiao G."/>
            <person name="Zheng P."/>
            <person name="Cen K."/>
            <person name="Zhan S."/>
            <person name="Wang C."/>
        </authorList>
    </citation>
    <scope>NUCLEOTIDE SEQUENCE [LARGE SCALE GENOMIC DNA]</scope>
    <source>
        <strain evidence="2 3">ARSEF 7405</strain>
    </source>
</reference>
<name>A0A167Y8X5_9EURO</name>
<dbReference type="GO" id="GO:0006198">
    <property type="term" value="P:cAMP catabolic process"/>
    <property type="evidence" value="ECO:0007669"/>
    <property type="project" value="InterPro"/>
</dbReference>
<sequence length="357" mass="38975">MLQAHKPPGAETYKKSPAFQIMILGCSGGPREDNVTGVLVRSLSTNWQNNSLVAVDAGTMLGGIIRCLELSETKDIDYKGENDGVQMTNGAFEGLRLPHKAAESNGAFIFRHLIQSVLVTHAHLDHCSALAMNSPLIETETAPKTISALPSVIAALKSYIFNGVIWPNLSDEDEGAGLLTYQRLSDGGNPMLGKGIGKGYVESAKGIMTKAMSISHGKSKQKYNPDTDKFERLEQHPPGRVPKQGNDDQTGGKDNPKLDDKTWAAVDSTAFFLLDVHSGAEVLFFGDLEPDSVSIHPRNAKVWREAARKMAARNLKGIFVECSYADAVDDATLYGHMCPRHLIAELSQFAKDWWKRP</sequence>
<dbReference type="Pfam" id="PF02112">
    <property type="entry name" value="PDEase_II"/>
    <property type="match status" value="2"/>
</dbReference>
<dbReference type="OrthoDB" id="4202090at2759"/>
<dbReference type="InterPro" id="IPR036866">
    <property type="entry name" value="RibonucZ/Hydroxyglut_hydro"/>
</dbReference>
<dbReference type="SUPFAM" id="SSF56281">
    <property type="entry name" value="Metallo-hydrolase/oxidoreductase"/>
    <property type="match status" value="1"/>
</dbReference>
<dbReference type="Proteomes" id="UP000242877">
    <property type="component" value="Unassembled WGS sequence"/>
</dbReference>
<dbReference type="PRINTS" id="PR00388">
    <property type="entry name" value="PDIESTERASE2"/>
</dbReference>
<evidence type="ECO:0000313" key="3">
    <source>
        <dbReference type="Proteomes" id="UP000242877"/>
    </source>
</evidence>
<evidence type="ECO:0000313" key="2">
    <source>
        <dbReference type="EMBL" id="KZZ91001.1"/>
    </source>
</evidence>
<dbReference type="Gene3D" id="3.60.15.10">
    <property type="entry name" value="Ribonuclease Z/Hydroxyacylglutathione hydrolase-like"/>
    <property type="match status" value="1"/>
</dbReference>
<comment type="caution">
    <text evidence="2">The sequence shown here is derived from an EMBL/GenBank/DDBJ whole genome shotgun (WGS) entry which is preliminary data.</text>
</comment>
<proteinExistence type="predicted"/>
<dbReference type="PROSITE" id="PS51257">
    <property type="entry name" value="PROKAR_LIPOPROTEIN"/>
    <property type="match status" value="1"/>
</dbReference>
<dbReference type="PANTHER" id="PTHR28283">
    <property type="entry name" value="3',5'-CYCLIC-NUCLEOTIDE PHOSPHODIESTERASE 1"/>
    <property type="match status" value="1"/>
</dbReference>
<feature type="compositionally biased region" description="Basic and acidic residues" evidence="1">
    <location>
        <begin position="250"/>
        <end position="259"/>
    </location>
</feature>
<evidence type="ECO:0000256" key="1">
    <source>
        <dbReference type="SAM" id="MobiDB-lite"/>
    </source>
</evidence>
<feature type="compositionally biased region" description="Basic and acidic residues" evidence="1">
    <location>
        <begin position="223"/>
        <end position="237"/>
    </location>
</feature>
<keyword evidence="3" id="KW-1185">Reference proteome</keyword>
<dbReference type="VEuPathDB" id="FungiDB:AAP_03642"/>
<dbReference type="GO" id="GO:0047555">
    <property type="term" value="F:3',5'-cyclic-GMP phosphodiesterase activity"/>
    <property type="evidence" value="ECO:0007669"/>
    <property type="project" value="TreeGrafter"/>
</dbReference>
<organism evidence="2 3">
    <name type="scientific">Ascosphaera apis ARSEF 7405</name>
    <dbReference type="NCBI Taxonomy" id="392613"/>
    <lineage>
        <taxon>Eukaryota</taxon>
        <taxon>Fungi</taxon>
        <taxon>Dikarya</taxon>
        <taxon>Ascomycota</taxon>
        <taxon>Pezizomycotina</taxon>
        <taxon>Eurotiomycetes</taxon>
        <taxon>Eurotiomycetidae</taxon>
        <taxon>Onygenales</taxon>
        <taxon>Ascosphaeraceae</taxon>
        <taxon>Ascosphaera</taxon>
    </lineage>
</organism>